<feature type="compositionally biased region" description="Basic and acidic residues" evidence="1">
    <location>
        <begin position="1"/>
        <end position="11"/>
    </location>
</feature>
<keyword evidence="2" id="KW-0472">Membrane</keyword>
<dbReference type="RefSeq" id="WP_242658250.1">
    <property type="nucleotide sequence ID" value="NZ_FNCF01000002.1"/>
</dbReference>
<organism evidence="3 4">
    <name type="scientific">Klenkia brasiliensis</name>
    <dbReference type="NCBI Taxonomy" id="333142"/>
    <lineage>
        <taxon>Bacteria</taxon>
        <taxon>Bacillati</taxon>
        <taxon>Actinomycetota</taxon>
        <taxon>Actinomycetes</taxon>
        <taxon>Geodermatophilales</taxon>
        <taxon>Geodermatophilaceae</taxon>
        <taxon>Klenkia</taxon>
    </lineage>
</organism>
<gene>
    <name evidence="3" type="ORF">SAMN05660324_1803</name>
</gene>
<feature type="transmembrane region" description="Helical" evidence="2">
    <location>
        <begin position="304"/>
        <end position="324"/>
    </location>
</feature>
<keyword evidence="4" id="KW-1185">Reference proteome</keyword>
<evidence type="ECO:0000313" key="3">
    <source>
        <dbReference type="EMBL" id="SDG07124.1"/>
    </source>
</evidence>
<feature type="transmembrane region" description="Helical" evidence="2">
    <location>
        <begin position="137"/>
        <end position="154"/>
    </location>
</feature>
<feature type="transmembrane region" description="Helical" evidence="2">
    <location>
        <begin position="111"/>
        <end position="130"/>
    </location>
</feature>
<accession>A0A1G7R8X4</accession>
<feature type="transmembrane region" description="Helical" evidence="2">
    <location>
        <begin position="225"/>
        <end position="246"/>
    </location>
</feature>
<dbReference type="Proteomes" id="UP000198863">
    <property type="component" value="Unassembled WGS sequence"/>
</dbReference>
<protein>
    <submittedName>
        <fullName evidence="3">Uncharacterized protein</fullName>
    </submittedName>
</protein>
<feature type="transmembrane region" description="Helical" evidence="2">
    <location>
        <begin position="278"/>
        <end position="297"/>
    </location>
</feature>
<keyword evidence="2" id="KW-0812">Transmembrane</keyword>
<evidence type="ECO:0000256" key="2">
    <source>
        <dbReference type="SAM" id="Phobius"/>
    </source>
</evidence>
<feature type="transmembrane region" description="Helical" evidence="2">
    <location>
        <begin position="336"/>
        <end position="358"/>
    </location>
</feature>
<feature type="transmembrane region" description="Helical" evidence="2">
    <location>
        <begin position="74"/>
        <end position="91"/>
    </location>
</feature>
<feature type="compositionally biased region" description="Low complexity" evidence="1">
    <location>
        <begin position="12"/>
        <end position="28"/>
    </location>
</feature>
<reference evidence="4" key="1">
    <citation type="submission" date="2016-10" db="EMBL/GenBank/DDBJ databases">
        <authorList>
            <person name="Varghese N."/>
            <person name="Submissions S."/>
        </authorList>
    </citation>
    <scope>NUCLEOTIDE SEQUENCE [LARGE SCALE GENOMIC DNA]</scope>
    <source>
        <strain evidence="4">DSM 44526</strain>
    </source>
</reference>
<evidence type="ECO:0000313" key="4">
    <source>
        <dbReference type="Proteomes" id="UP000198863"/>
    </source>
</evidence>
<feature type="region of interest" description="Disordered" evidence="1">
    <location>
        <begin position="1"/>
        <end position="57"/>
    </location>
</feature>
<feature type="transmembrane region" description="Helical" evidence="2">
    <location>
        <begin position="187"/>
        <end position="213"/>
    </location>
</feature>
<keyword evidence="2" id="KW-1133">Transmembrane helix</keyword>
<evidence type="ECO:0000256" key="1">
    <source>
        <dbReference type="SAM" id="MobiDB-lite"/>
    </source>
</evidence>
<dbReference type="AlphaFoldDB" id="A0A1G7R8X4"/>
<sequence length="383" mass="37646">MATRRTGDPQRRPGGAATPAARRTPSARRTADGRGGQGAPTARGGRRAPAARGAQAPTAGDGLVVGTVPATARLAGGLLALAGLVGAVAVFPTYLDVDGRQLSLATGPLDVLVALLTPLVALAVGVLTAAGRVPRFGLAYAGAAGALAVGRLLIELYQGLASTTRPGVEVLAGDLVVTSTVATGPGWTLGVVALGLTVLAGAVAVVAFGRTVMEDAGRLDPLRPALAGAGVLLGAVTVLCLALPAADVTDQLVTDPATGLVTVVATEGPRALLERPGVALLGGLLLAAALLLAAVVSASLRPRLAAVGGLLAVGVAVLQAGLSGLRDALHSPDLDWTLPGTGLLLLGLASTGLALLAWRWQPGEGAPAAGPHGLDDEDAPLSR</sequence>
<name>A0A1G7R8X4_9ACTN</name>
<feature type="compositionally biased region" description="Low complexity" evidence="1">
    <location>
        <begin position="39"/>
        <end position="57"/>
    </location>
</feature>
<proteinExistence type="predicted"/>
<dbReference type="EMBL" id="FNCF01000002">
    <property type="protein sequence ID" value="SDG07124.1"/>
    <property type="molecule type" value="Genomic_DNA"/>
</dbReference>